<gene>
    <name evidence="1" type="ORF">Anas_09768</name>
</gene>
<organism evidence="1 2">
    <name type="scientific">Armadillidium nasatum</name>
    <dbReference type="NCBI Taxonomy" id="96803"/>
    <lineage>
        <taxon>Eukaryota</taxon>
        <taxon>Metazoa</taxon>
        <taxon>Ecdysozoa</taxon>
        <taxon>Arthropoda</taxon>
        <taxon>Crustacea</taxon>
        <taxon>Multicrustacea</taxon>
        <taxon>Malacostraca</taxon>
        <taxon>Eumalacostraca</taxon>
        <taxon>Peracarida</taxon>
        <taxon>Isopoda</taxon>
        <taxon>Oniscidea</taxon>
        <taxon>Crinocheta</taxon>
        <taxon>Armadillidiidae</taxon>
        <taxon>Armadillidium</taxon>
    </lineage>
</organism>
<name>A0A5N5T6H4_9CRUS</name>
<protein>
    <submittedName>
        <fullName evidence="1">Uncharacterized protein</fullName>
    </submittedName>
</protein>
<keyword evidence="2" id="KW-1185">Reference proteome</keyword>
<evidence type="ECO:0000313" key="1">
    <source>
        <dbReference type="EMBL" id="KAB7502211.1"/>
    </source>
</evidence>
<sequence length="180" mass="21623">MRLFDDMSFNSQAIEKTLINLQHEYYEEKRAPYRSYNQLQKLDNAYEEYFRQMQNARQEKSYKTAQGNAEMVHKFYTGLPNQKVVTQKEIEDEQCQIEKVYDLFKRYYNWSGKKIFTIFHSYCPSQQRLLFFTLAENKSEISLPLSSRLAEKQILTCKQLALNMESRSKWNNFNLSLCIL</sequence>
<accession>A0A5N5T6H4</accession>
<dbReference type="AlphaFoldDB" id="A0A5N5T6H4"/>
<reference evidence="1 2" key="1">
    <citation type="journal article" date="2019" name="PLoS Biol.">
        <title>Sex chromosomes control vertical transmission of feminizing Wolbachia symbionts in an isopod.</title>
        <authorList>
            <person name="Becking T."/>
            <person name="Chebbi M.A."/>
            <person name="Giraud I."/>
            <person name="Moumen B."/>
            <person name="Laverre T."/>
            <person name="Caubet Y."/>
            <person name="Peccoud J."/>
            <person name="Gilbert C."/>
            <person name="Cordaux R."/>
        </authorList>
    </citation>
    <scope>NUCLEOTIDE SEQUENCE [LARGE SCALE GENOMIC DNA]</scope>
    <source>
        <strain evidence="1">ANa2</strain>
        <tissue evidence="1">Whole body excluding digestive tract and cuticle</tissue>
    </source>
</reference>
<dbReference type="EMBL" id="SEYY01008296">
    <property type="protein sequence ID" value="KAB7502211.1"/>
    <property type="molecule type" value="Genomic_DNA"/>
</dbReference>
<comment type="caution">
    <text evidence="1">The sequence shown here is derived from an EMBL/GenBank/DDBJ whole genome shotgun (WGS) entry which is preliminary data.</text>
</comment>
<dbReference type="Proteomes" id="UP000326759">
    <property type="component" value="Unassembled WGS sequence"/>
</dbReference>
<evidence type="ECO:0000313" key="2">
    <source>
        <dbReference type="Proteomes" id="UP000326759"/>
    </source>
</evidence>
<proteinExistence type="predicted"/>